<evidence type="ECO:0000313" key="3">
    <source>
        <dbReference type="EMBL" id="CAF2117876.1"/>
    </source>
</evidence>
<reference evidence="2" key="1">
    <citation type="submission" date="2021-02" db="EMBL/GenBank/DDBJ databases">
        <authorList>
            <person name="Nowell W R."/>
        </authorList>
    </citation>
    <scope>NUCLEOTIDE SEQUENCE</scope>
</reference>
<dbReference type="Proteomes" id="UP000663834">
    <property type="component" value="Unassembled WGS sequence"/>
</dbReference>
<proteinExistence type="predicted"/>
<feature type="compositionally biased region" description="Polar residues" evidence="1">
    <location>
        <begin position="22"/>
        <end position="31"/>
    </location>
</feature>
<dbReference type="AlphaFoldDB" id="A0A815HH84"/>
<feature type="compositionally biased region" description="Acidic residues" evidence="1">
    <location>
        <begin position="1"/>
        <end position="11"/>
    </location>
</feature>
<dbReference type="EMBL" id="CAJNRE010013350">
    <property type="protein sequence ID" value="CAF2117876.1"/>
    <property type="molecule type" value="Genomic_DNA"/>
</dbReference>
<dbReference type="Proteomes" id="UP000681720">
    <property type="component" value="Unassembled WGS sequence"/>
</dbReference>
<accession>A0A815HH84</accession>
<comment type="caution">
    <text evidence="2">The sequence shown here is derived from an EMBL/GenBank/DDBJ whole genome shotgun (WGS) entry which is preliminary data.</text>
</comment>
<protein>
    <submittedName>
        <fullName evidence="2">Uncharacterized protein</fullName>
    </submittedName>
</protein>
<feature type="non-terminal residue" evidence="2">
    <location>
        <position position="31"/>
    </location>
</feature>
<dbReference type="Proteomes" id="UP000663824">
    <property type="component" value="Unassembled WGS sequence"/>
</dbReference>
<evidence type="ECO:0000313" key="2">
    <source>
        <dbReference type="EMBL" id="CAF1352148.1"/>
    </source>
</evidence>
<feature type="region of interest" description="Disordered" evidence="1">
    <location>
        <begin position="1"/>
        <end position="31"/>
    </location>
</feature>
<organism evidence="2 5">
    <name type="scientific">Rotaria magnacalcarata</name>
    <dbReference type="NCBI Taxonomy" id="392030"/>
    <lineage>
        <taxon>Eukaryota</taxon>
        <taxon>Metazoa</taxon>
        <taxon>Spiralia</taxon>
        <taxon>Gnathifera</taxon>
        <taxon>Rotifera</taxon>
        <taxon>Eurotatoria</taxon>
        <taxon>Bdelloidea</taxon>
        <taxon>Philodinida</taxon>
        <taxon>Philodinidae</taxon>
        <taxon>Rotaria</taxon>
    </lineage>
</organism>
<evidence type="ECO:0000313" key="5">
    <source>
        <dbReference type="Proteomes" id="UP000663834"/>
    </source>
</evidence>
<dbReference type="OrthoDB" id="10038840at2759"/>
<name>A0A815HH84_9BILA</name>
<dbReference type="EMBL" id="CAJOBJ010179642">
    <property type="protein sequence ID" value="CAF4913325.1"/>
    <property type="molecule type" value="Genomic_DNA"/>
</dbReference>
<evidence type="ECO:0000313" key="4">
    <source>
        <dbReference type="EMBL" id="CAF4913325.1"/>
    </source>
</evidence>
<dbReference type="EMBL" id="CAJNOW010002471">
    <property type="protein sequence ID" value="CAF1352148.1"/>
    <property type="molecule type" value="Genomic_DNA"/>
</dbReference>
<evidence type="ECO:0000256" key="1">
    <source>
        <dbReference type="SAM" id="MobiDB-lite"/>
    </source>
</evidence>
<sequence>MTTPFDEEQEEDTKQTEEQFLLESTQTKNGA</sequence>
<gene>
    <name evidence="4" type="ORF">GIL414_LOCUS52432</name>
    <name evidence="2" type="ORF">KQP761_LOCUS7290</name>
    <name evidence="3" type="ORF">MBJ925_LOCUS25364</name>
</gene>